<sequence length="77" mass="9142">MKASQIACEEVIDHLFEYLDRELDDHNQQIIDAHLKRCFDCFSRAEFERRLRERIAATGVEVAPIRLKQRIRELTGQ</sequence>
<gene>
    <name evidence="2" type="ORF">YBY_10800</name>
</gene>
<reference evidence="2" key="1">
    <citation type="submission" date="2019-03" db="EMBL/GenBank/DDBJ databases">
        <title>Whole genome analysis of nitrate-reducing bacteria Marinobacter hydrocarbonoclasticus YB03.</title>
        <authorList>
            <person name="Azam A.H."/>
            <person name="Yuk S.R."/>
            <person name="Kamarisima K."/>
            <person name="Miyanaga K."/>
            <person name="Tanji Y."/>
        </authorList>
    </citation>
    <scope>NUCLEOTIDE SEQUENCE</scope>
    <source>
        <strain evidence="2">YB03</strain>
    </source>
</reference>
<feature type="domain" description="Putative zinc-finger" evidence="1">
    <location>
        <begin position="8"/>
        <end position="41"/>
    </location>
</feature>
<evidence type="ECO:0000313" key="2">
    <source>
        <dbReference type="EMBL" id="BBJ03232.1"/>
    </source>
</evidence>
<name>A0A455WBK8_MARNT</name>
<protein>
    <recommendedName>
        <fullName evidence="1">Putative zinc-finger domain-containing protein</fullName>
    </recommendedName>
</protein>
<dbReference type="EMBL" id="AP019537">
    <property type="protein sequence ID" value="BBJ03232.1"/>
    <property type="molecule type" value="Genomic_DNA"/>
</dbReference>
<accession>A0A455WBK8</accession>
<dbReference type="InterPro" id="IPR027383">
    <property type="entry name" value="Znf_put"/>
</dbReference>
<organism evidence="2">
    <name type="scientific">Marinobacter nauticus</name>
    <name type="common">Marinobacter hydrocarbonoclasticus</name>
    <name type="synonym">Marinobacter aquaeolei</name>
    <dbReference type="NCBI Taxonomy" id="2743"/>
    <lineage>
        <taxon>Bacteria</taxon>
        <taxon>Pseudomonadati</taxon>
        <taxon>Pseudomonadota</taxon>
        <taxon>Gammaproteobacteria</taxon>
        <taxon>Pseudomonadales</taxon>
        <taxon>Marinobacteraceae</taxon>
        <taxon>Marinobacter</taxon>
    </lineage>
</organism>
<dbReference type="Pfam" id="PF13490">
    <property type="entry name" value="zf-HC2"/>
    <property type="match status" value="1"/>
</dbReference>
<dbReference type="AlphaFoldDB" id="A0A455WBK8"/>
<evidence type="ECO:0000259" key="1">
    <source>
        <dbReference type="Pfam" id="PF13490"/>
    </source>
</evidence>
<proteinExistence type="predicted"/>